<proteinExistence type="predicted"/>
<protein>
    <submittedName>
        <fullName evidence="2">OmpA family protein</fullName>
    </submittedName>
</protein>
<evidence type="ECO:0000256" key="1">
    <source>
        <dbReference type="SAM" id="MobiDB-lite"/>
    </source>
</evidence>
<reference evidence="2 3" key="1">
    <citation type="journal article" date="2020" name="Int. J. Syst. Evol. Microbiol.">
        <title>Novel acetic acid bacteria from cider fermentations: Acetobacter conturbans sp. nov. and Acetobacter fallax sp. nov.</title>
        <authorList>
            <person name="Sombolestani A.S."/>
            <person name="Cleenwerck I."/>
            <person name="Cnockaert M."/>
            <person name="Borremans W."/>
            <person name="Wieme A.D."/>
            <person name="De Vuyst L."/>
            <person name="Vandamme P."/>
        </authorList>
    </citation>
    <scope>NUCLEOTIDE SEQUENCE [LARGE SCALE GENOMIC DNA]</scope>
    <source>
        <strain evidence="2 3">LMG 1637</strain>
    </source>
</reference>
<sequence>MTAPRHPPVSHRPTLRGLLSVMLPASLLILDGCHHRDAVDTTLDWYHQYQGGMIAQQRPPAPGLNGPYPKVGLTPTAAPELPSMALRQTITGNLITARNLSQRTEAQNGTLTPIIPPPPGQVAAGKTSGMKPGTAGGQSVSGTVPANPATGGNSSQPKIPEGAMGAVLDAADSPPSPTPASVPPAAASPSKPQNATAATNADDAEIAMPVFVSNKATAVTGSSQVLPEIPAGPPPAPSFPGFSVPADAGLPDRVHPDYDLSQQEGVIIHFLPGSDQLSPGQESTLSKLSGSRGTSTLYLHCSGETVSMSASDQSQAVELGLLRARTLSDALRKNGVPASSMRIISSAFGAGARVSKNG</sequence>
<evidence type="ECO:0000313" key="3">
    <source>
        <dbReference type="Proteomes" id="UP000615326"/>
    </source>
</evidence>
<accession>A0ABX0KG28</accession>
<gene>
    <name evidence="2" type="ORF">GOB84_15595</name>
</gene>
<feature type="compositionally biased region" description="Low complexity" evidence="1">
    <location>
        <begin position="183"/>
        <end position="199"/>
    </location>
</feature>
<feature type="compositionally biased region" description="Polar residues" evidence="1">
    <location>
        <begin position="137"/>
        <end position="157"/>
    </location>
</feature>
<keyword evidence="3" id="KW-1185">Reference proteome</keyword>
<organism evidence="2 3">
    <name type="scientific">Acetobacter fallax</name>
    <dbReference type="NCBI Taxonomy" id="1737473"/>
    <lineage>
        <taxon>Bacteria</taxon>
        <taxon>Pseudomonadati</taxon>
        <taxon>Pseudomonadota</taxon>
        <taxon>Alphaproteobacteria</taxon>
        <taxon>Acetobacterales</taxon>
        <taxon>Acetobacteraceae</taxon>
        <taxon>Acetobacter</taxon>
    </lineage>
</organism>
<dbReference type="EMBL" id="WOSW01000045">
    <property type="protein sequence ID" value="NHO33943.1"/>
    <property type="molecule type" value="Genomic_DNA"/>
</dbReference>
<dbReference type="RefSeq" id="WP_173578419.1">
    <property type="nucleotide sequence ID" value="NZ_WOSW01000045.1"/>
</dbReference>
<comment type="caution">
    <text evidence="2">The sequence shown here is derived from an EMBL/GenBank/DDBJ whole genome shotgun (WGS) entry which is preliminary data.</text>
</comment>
<dbReference type="Proteomes" id="UP000615326">
    <property type="component" value="Unassembled WGS sequence"/>
</dbReference>
<feature type="region of interest" description="Disordered" evidence="1">
    <location>
        <begin position="108"/>
        <end position="199"/>
    </location>
</feature>
<name>A0ABX0KG28_9PROT</name>
<evidence type="ECO:0000313" key="2">
    <source>
        <dbReference type="EMBL" id="NHO33943.1"/>
    </source>
</evidence>